<accession>A0A9X2HD29</accession>
<comment type="caution">
    <text evidence="1">The sequence shown here is derived from an EMBL/GenBank/DDBJ whole genome shotgun (WGS) entry which is preliminary data.</text>
</comment>
<dbReference type="RefSeq" id="WP_254166622.1">
    <property type="nucleotide sequence ID" value="NZ_JANAFB010000018.1"/>
</dbReference>
<organism evidence="1 2">
    <name type="scientific">Rothia santali</name>
    <dbReference type="NCBI Taxonomy" id="2949643"/>
    <lineage>
        <taxon>Bacteria</taxon>
        <taxon>Bacillati</taxon>
        <taxon>Actinomycetota</taxon>
        <taxon>Actinomycetes</taxon>
        <taxon>Micrococcales</taxon>
        <taxon>Micrococcaceae</taxon>
        <taxon>Rothia</taxon>
    </lineage>
</organism>
<evidence type="ECO:0000313" key="1">
    <source>
        <dbReference type="EMBL" id="MCP3426060.1"/>
    </source>
</evidence>
<keyword evidence="2" id="KW-1185">Reference proteome</keyword>
<proteinExistence type="predicted"/>
<name>A0A9X2HD29_9MICC</name>
<gene>
    <name evidence="1" type="ORF">NBM05_08595</name>
</gene>
<protein>
    <submittedName>
        <fullName evidence="1">Uncharacterized protein</fullName>
    </submittedName>
</protein>
<dbReference type="Proteomes" id="UP001139502">
    <property type="component" value="Unassembled WGS sequence"/>
</dbReference>
<sequence>MARRLAEEGDRVVVVGRRREPWAGGPPGTG</sequence>
<dbReference type="AlphaFoldDB" id="A0A9X2HD29"/>
<evidence type="ECO:0000313" key="2">
    <source>
        <dbReference type="Proteomes" id="UP001139502"/>
    </source>
</evidence>
<dbReference type="EMBL" id="JANAFB010000018">
    <property type="protein sequence ID" value="MCP3426060.1"/>
    <property type="molecule type" value="Genomic_DNA"/>
</dbReference>
<reference evidence="1" key="1">
    <citation type="submission" date="2022-06" db="EMBL/GenBank/DDBJ databases">
        <title>Rothia sp. isolated from sandalwood seedling.</title>
        <authorList>
            <person name="Tuikhar N."/>
            <person name="Kirdat K."/>
            <person name="Thorat V."/>
            <person name="Swetha P."/>
            <person name="Padma S."/>
            <person name="Sundararaj R."/>
            <person name="Yadav A."/>
        </authorList>
    </citation>
    <scope>NUCLEOTIDE SEQUENCE</scope>
    <source>
        <strain evidence="1">AR01</strain>
    </source>
</reference>